<evidence type="ECO:0000313" key="2">
    <source>
        <dbReference type="EMBL" id="RYP89021.1"/>
    </source>
</evidence>
<evidence type="ECO:0000313" key="3">
    <source>
        <dbReference type="Proteomes" id="UP000295198"/>
    </source>
</evidence>
<dbReference type="OrthoDB" id="3830550at2"/>
<comment type="caution">
    <text evidence="2">The sequence shown here is derived from an EMBL/GenBank/DDBJ whole genome shotgun (WGS) entry which is preliminary data.</text>
</comment>
<reference evidence="2 3" key="1">
    <citation type="submission" date="2019-01" db="EMBL/GenBank/DDBJ databases">
        <title>Nocardioides guangzhouensis sp. nov., an actinobacterium isolated from soil.</title>
        <authorList>
            <person name="Fu Y."/>
            <person name="Cai Y."/>
            <person name="Lin Z."/>
            <person name="Chen P."/>
        </authorList>
    </citation>
    <scope>NUCLEOTIDE SEQUENCE [LARGE SCALE GENOMIC DNA]</scope>
    <source>
        <strain evidence="2 3">130</strain>
    </source>
</reference>
<keyword evidence="1" id="KW-1133">Transmembrane helix</keyword>
<name>A0A4Q4ZN18_9ACTN</name>
<feature type="transmembrane region" description="Helical" evidence="1">
    <location>
        <begin position="26"/>
        <end position="45"/>
    </location>
</feature>
<protein>
    <submittedName>
        <fullName evidence="2">DUF3099 domain-containing protein</fullName>
    </submittedName>
</protein>
<dbReference type="Proteomes" id="UP000295198">
    <property type="component" value="Unassembled WGS sequence"/>
</dbReference>
<dbReference type="EMBL" id="SDKM01000001">
    <property type="protein sequence ID" value="RYP89021.1"/>
    <property type="molecule type" value="Genomic_DNA"/>
</dbReference>
<dbReference type="AlphaFoldDB" id="A0A4Q4ZN18"/>
<feature type="transmembrane region" description="Helical" evidence="1">
    <location>
        <begin position="51"/>
        <end position="73"/>
    </location>
</feature>
<keyword evidence="3" id="KW-1185">Reference proteome</keyword>
<sequence length="77" mass="8740">MRRHQRVTAGGVRKPQSERLRRRQRWYFALMGVCLVLILLAWNVVRLWSTSAAVAMSVVAALLPPIAAIVANWGEDR</sequence>
<dbReference type="Pfam" id="PF11298">
    <property type="entry name" value="DUF3099"/>
    <property type="match status" value="1"/>
</dbReference>
<gene>
    <name evidence="2" type="ORF">EKO23_00910</name>
</gene>
<keyword evidence="1" id="KW-0812">Transmembrane</keyword>
<organism evidence="2 3">
    <name type="scientific">Nocardioides guangzhouensis</name>
    <dbReference type="NCBI Taxonomy" id="2497878"/>
    <lineage>
        <taxon>Bacteria</taxon>
        <taxon>Bacillati</taxon>
        <taxon>Actinomycetota</taxon>
        <taxon>Actinomycetes</taxon>
        <taxon>Propionibacteriales</taxon>
        <taxon>Nocardioidaceae</taxon>
        <taxon>Nocardioides</taxon>
    </lineage>
</organism>
<proteinExistence type="predicted"/>
<keyword evidence="1" id="KW-0472">Membrane</keyword>
<dbReference type="RefSeq" id="WP_134713109.1">
    <property type="nucleotide sequence ID" value="NZ_SDKM01000001.1"/>
</dbReference>
<accession>A0A4Q4ZN18</accession>
<evidence type="ECO:0000256" key="1">
    <source>
        <dbReference type="SAM" id="Phobius"/>
    </source>
</evidence>
<dbReference type="InterPro" id="IPR021449">
    <property type="entry name" value="DUF3099"/>
</dbReference>